<evidence type="ECO:0000313" key="3">
    <source>
        <dbReference type="Proteomes" id="UP000321181"/>
    </source>
</evidence>
<organism evidence="2 3">
    <name type="scientific">Cellulomonas aerilata</name>
    <dbReference type="NCBI Taxonomy" id="515326"/>
    <lineage>
        <taxon>Bacteria</taxon>
        <taxon>Bacillati</taxon>
        <taxon>Actinomycetota</taxon>
        <taxon>Actinomycetes</taxon>
        <taxon>Micrococcales</taxon>
        <taxon>Cellulomonadaceae</taxon>
        <taxon>Cellulomonas</taxon>
    </lineage>
</organism>
<dbReference type="EMBL" id="BJYY01000013">
    <property type="protein sequence ID" value="GEO34334.1"/>
    <property type="molecule type" value="Genomic_DNA"/>
</dbReference>
<comment type="caution">
    <text evidence="2">The sequence shown here is derived from an EMBL/GenBank/DDBJ whole genome shotgun (WGS) entry which is preliminary data.</text>
</comment>
<feature type="transmembrane region" description="Helical" evidence="1">
    <location>
        <begin position="46"/>
        <end position="66"/>
    </location>
</feature>
<keyword evidence="1" id="KW-0472">Membrane</keyword>
<accession>A0A512DCY2</accession>
<feature type="transmembrane region" description="Helical" evidence="1">
    <location>
        <begin position="87"/>
        <end position="109"/>
    </location>
</feature>
<keyword evidence="1" id="KW-1133">Transmembrane helix</keyword>
<gene>
    <name evidence="2" type="ORF">CAE01nite_20590</name>
</gene>
<name>A0A512DCY2_9CELL</name>
<protein>
    <submittedName>
        <fullName evidence="2">Uncharacterized protein</fullName>
    </submittedName>
</protein>
<feature type="transmembrane region" description="Helical" evidence="1">
    <location>
        <begin position="175"/>
        <end position="195"/>
    </location>
</feature>
<keyword evidence="1" id="KW-0812">Transmembrane</keyword>
<proteinExistence type="predicted"/>
<evidence type="ECO:0000256" key="1">
    <source>
        <dbReference type="SAM" id="Phobius"/>
    </source>
</evidence>
<dbReference type="AlphaFoldDB" id="A0A512DCY2"/>
<evidence type="ECO:0000313" key="2">
    <source>
        <dbReference type="EMBL" id="GEO34334.1"/>
    </source>
</evidence>
<sequence length="209" mass="21881">MIGLGIYFEARRVWATILTICILMVVASLLSGRFVEVPAVLGGGSAAMPVVVVLLPVALSSLLAFAMSSRTHLREQSAYRRVDAWDASFLAGATCLVSAVSGALGAAGLLVHPLWFARNCLLLVGIFATVLAFRSPAAASVSCAAVVLFTSTYGPRNPGAEYIRVLQNAPTGVTSMFAVAVLVCGLVLLTASEQLRSLLTSSMLRGELH</sequence>
<dbReference type="Proteomes" id="UP000321181">
    <property type="component" value="Unassembled WGS sequence"/>
</dbReference>
<keyword evidence="3" id="KW-1185">Reference proteome</keyword>
<feature type="transmembrane region" description="Helical" evidence="1">
    <location>
        <begin position="12"/>
        <end position="34"/>
    </location>
</feature>
<reference evidence="2 3" key="1">
    <citation type="submission" date="2019-07" db="EMBL/GenBank/DDBJ databases">
        <title>Whole genome shotgun sequence of Cellulomonas aerilata NBRC 106308.</title>
        <authorList>
            <person name="Hosoyama A."/>
            <person name="Uohara A."/>
            <person name="Ohji S."/>
            <person name="Ichikawa N."/>
        </authorList>
    </citation>
    <scope>NUCLEOTIDE SEQUENCE [LARGE SCALE GENOMIC DNA]</scope>
    <source>
        <strain evidence="2 3">NBRC 106308</strain>
    </source>
</reference>